<sequence length="314" mass="33616">MRIVVLGAGAVGSLIGAMLHRAGEDVVLVGSPAHVEAIRAGGLRIEGRLEGTFAVAAETRLVPGTSADLVWFTVKTFDLARAAEQAARELPGSIPWVLPQNGLGVEEVARTAMRSAGRVSDPDRWLVRAVNTIPATLVAPGIVRQPGDGEIRLAHPSHAGASEPSVRLVAASLVRAGVPVRFVPDIDRAAWQKAVVNAAINPVTAEYGILNGQLLQDPWRSEATTLLLEALSAARLAGYDFSLEELERDLWETVRATAGNRSSMLQDIDRGRPTEIDSISGYLLDTARLHSMNLPATERIVERIRRRAASAPHP</sequence>
<proteinExistence type="inferred from homology"/>
<evidence type="ECO:0000256" key="2">
    <source>
        <dbReference type="ARBA" id="ARBA00013014"/>
    </source>
</evidence>
<dbReference type="SUPFAM" id="SSF51735">
    <property type="entry name" value="NAD(P)-binding Rossmann-fold domains"/>
    <property type="match status" value="1"/>
</dbReference>
<name>T1CV38_9ZZZZ</name>
<keyword evidence="3" id="KW-0521">NADP</keyword>
<dbReference type="InterPro" id="IPR003710">
    <property type="entry name" value="ApbA"/>
</dbReference>
<dbReference type="Pfam" id="PF02558">
    <property type="entry name" value="ApbA"/>
    <property type="match status" value="1"/>
</dbReference>
<dbReference type="PANTHER" id="PTHR43765:SF2">
    <property type="entry name" value="2-DEHYDROPANTOATE 2-REDUCTASE"/>
    <property type="match status" value="1"/>
</dbReference>
<dbReference type="Pfam" id="PF08546">
    <property type="entry name" value="ApbA_C"/>
    <property type="match status" value="1"/>
</dbReference>
<dbReference type="InterPro" id="IPR050838">
    <property type="entry name" value="Ketopantoate_reductase"/>
</dbReference>
<dbReference type="InterPro" id="IPR013752">
    <property type="entry name" value="KPA_reductase"/>
</dbReference>
<dbReference type="InterPro" id="IPR008927">
    <property type="entry name" value="6-PGluconate_DH-like_C_sf"/>
</dbReference>
<dbReference type="Gene3D" id="3.40.50.720">
    <property type="entry name" value="NAD(P)-binding Rossmann-like Domain"/>
    <property type="match status" value="1"/>
</dbReference>
<dbReference type="InterPro" id="IPR013328">
    <property type="entry name" value="6PGD_dom2"/>
</dbReference>
<dbReference type="PANTHER" id="PTHR43765">
    <property type="entry name" value="2-DEHYDROPANTOATE 2-REDUCTASE-RELATED"/>
    <property type="match status" value="1"/>
</dbReference>
<comment type="similarity">
    <text evidence="1">Belongs to the ketopantoate reductase family.</text>
</comment>
<dbReference type="EC" id="1.1.1.169" evidence="2"/>
<evidence type="ECO:0000256" key="4">
    <source>
        <dbReference type="ARBA" id="ARBA00023002"/>
    </source>
</evidence>
<dbReference type="SUPFAM" id="SSF48179">
    <property type="entry name" value="6-phosphogluconate dehydrogenase C-terminal domain-like"/>
    <property type="match status" value="1"/>
</dbReference>
<dbReference type="InterPro" id="IPR013332">
    <property type="entry name" value="KPR_N"/>
</dbReference>
<dbReference type="GO" id="GO:0050661">
    <property type="term" value="F:NADP binding"/>
    <property type="evidence" value="ECO:0007669"/>
    <property type="project" value="TreeGrafter"/>
</dbReference>
<reference evidence="8" key="1">
    <citation type="submission" date="2013-08" db="EMBL/GenBank/DDBJ databases">
        <authorList>
            <person name="Mendez C."/>
            <person name="Richter M."/>
            <person name="Ferrer M."/>
            <person name="Sanchez J."/>
        </authorList>
    </citation>
    <scope>NUCLEOTIDE SEQUENCE</scope>
</reference>
<keyword evidence="4 8" id="KW-0560">Oxidoreductase</keyword>
<feature type="domain" description="Ketopantoate reductase C-terminal" evidence="7">
    <location>
        <begin position="185"/>
        <end position="306"/>
    </location>
</feature>
<organism evidence="8">
    <name type="scientific">mine drainage metagenome</name>
    <dbReference type="NCBI Taxonomy" id="410659"/>
    <lineage>
        <taxon>unclassified sequences</taxon>
        <taxon>metagenomes</taxon>
        <taxon>ecological metagenomes</taxon>
    </lineage>
</organism>
<dbReference type="GO" id="GO:0008677">
    <property type="term" value="F:2-dehydropantoate 2-reductase activity"/>
    <property type="evidence" value="ECO:0007669"/>
    <property type="project" value="UniProtKB-EC"/>
</dbReference>
<protein>
    <recommendedName>
        <fullName evidence="2">2-dehydropantoate 2-reductase</fullName>
        <ecNumber evidence="2">1.1.1.169</ecNumber>
    </recommendedName>
    <alternativeName>
        <fullName evidence="5">Ketopantoate reductase</fullName>
    </alternativeName>
</protein>
<evidence type="ECO:0000256" key="3">
    <source>
        <dbReference type="ARBA" id="ARBA00022857"/>
    </source>
</evidence>
<comment type="caution">
    <text evidence="8">The sequence shown here is derived from an EMBL/GenBank/DDBJ whole genome shotgun (WGS) entry which is preliminary data.</text>
</comment>
<dbReference type="AlphaFoldDB" id="T1CV38"/>
<evidence type="ECO:0000256" key="1">
    <source>
        <dbReference type="ARBA" id="ARBA00007870"/>
    </source>
</evidence>
<gene>
    <name evidence="8" type="ORF">B1B_03503</name>
</gene>
<dbReference type="GO" id="GO:0015940">
    <property type="term" value="P:pantothenate biosynthetic process"/>
    <property type="evidence" value="ECO:0007669"/>
    <property type="project" value="InterPro"/>
</dbReference>
<dbReference type="NCBIfam" id="TIGR00745">
    <property type="entry name" value="apbA_panE"/>
    <property type="match status" value="1"/>
</dbReference>
<dbReference type="Gene3D" id="1.10.1040.10">
    <property type="entry name" value="N-(1-d-carboxylethyl)-l-norvaline Dehydrogenase, domain 2"/>
    <property type="match status" value="1"/>
</dbReference>
<accession>T1CV38</accession>
<evidence type="ECO:0000313" key="8">
    <source>
        <dbReference type="EMBL" id="EQD72904.1"/>
    </source>
</evidence>
<evidence type="ECO:0000259" key="7">
    <source>
        <dbReference type="Pfam" id="PF08546"/>
    </source>
</evidence>
<dbReference type="GO" id="GO:0005737">
    <property type="term" value="C:cytoplasm"/>
    <property type="evidence" value="ECO:0007669"/>
    <property type="project" value="TreeGrafter"/>
</dbReference>
<reference evidence="8" key="2">
    <citation type="journal article" date="2014" name="ISME J.">
        <title>Microbial stratification in low pH oxic and suboxic macroscopic growths along an acid mine drainage.</title>
        <authorList>
            <person name="Mendez-Garcia C."/>
            <person name="Mesa V."/>
            <person name="Sprenger R.R."/>
            <person name="Richter M."/>
            <person name="Diez M.S."/>
            <person name="Solano J."/>
            <person name="Bargiela R."/>
            <person name="Golyshina O.V."/>
            <person name="Manteca A."/>
            <person name="Ramos J.L."/>
            <person name="Gallego J.R."/>
            <person name="Llorente I."/>
            <person name="Martins Dos Santos V.A."/>
            <person name="Jensen O.N."/>
            <person name="Pelaez A.I."/>
            <person name="Sanchez J."/>
            <person name="Ferrer M."/>
        </authorList>
    </citation>
    <scope>NUCLEOTIDE SEQUENCE</scope>
</reference>
<evidence type="ECO:0000259" key="6">
    <source>
        <dbReference type="Pfam" id="PF02558"/>
    </source>
</evidence>
<evidence type="ECO:0000256" key="5">
    <source>
        <dbReference type="ARBA" id="ARBA00032024"/>
    </source>
</evidence>
<feature type="domain" description="Ketopantoate reductase N-terminal" evidence="6">
    <location>
        <begin position="3"/>
        <end position="155"/>
    </location>
</feature>
<dbReference type="EMBL" id="AUZY01002153">
    <property type="protein sequence ID" value="EQD72904.1"/>
    <property type="molecule type" value="Genomic_DNA"/>
</dbReference>
<dbReference type="InterPro" id="IPR036291">
    <property type="entry name" value="NAD(P)-bd_dom_sf"/>
</dbReference>